<dbReference type="Pfam" id="PF16987">
    <property type="entry name" value="KIX_2"/>
    <property type="match status" value="1"/>
</dbReference>
<evidence type="ECO:0000259" key="4">
    <source>
        <dbReference type="Pfam" id="PF16987"/>
    </source>
</evidence>
<feature type="compositionally biased region" description="Low complexity" evidence="3">
    <location>
        <begin position="324"/>
        <end position="338"/>
    </location>
</feature>
<dbReference type="PANTHER" id="PTHR33137:SF4">
    <property type="entry name" value="MEDIATOR OF RNA POLYMERASE II TRANSCRIPTION SUBUNIT 15A-RELATED"/>
    <property type="match status" value="1"/>
</dbReference>
<feature type="region of interest" description="Disordered" evidence="3">
    <location>
        <begin position="610"/>
        <end position="650"/>
    </location>
</feature>
<dbReference type="InterPro" id="IPR036529">
    <property type="entry name" value="KIX_dom_sf"/>
</dbReference>
<dbReference type="InterPro" id="IPR044661">
    <property type="entry name" value="MED15a/b/c-like"/>
</dbReference>
<feature type="compositionally biased region" description="Polar residues" evidence="3">
    <location>
        <begin position="97"/>
        <end position="109"/>
    </location>
</feature>
<dbReference type="Proteomes" id="UP001634007">
    <property type="component" value="Unassembled WGS sequence"/>
</dbReference>
<feature type="compositionally biased region" description="Polar residues" evidence="3">
    <location>
        <begin position="310"/>
        <end position="323"/>
    </location>
</feature>
<dbReference type="EMBL" id="JBJKBG010000010">
    <property type="protein sequence ID" value="KAL3717859.1"/>
    <property type="molecule type" value="Genomic_DNA"/>
</dbReference>
<keyword evidence="2" id="KW-0539">Nucleus</keyword>
<feature type="domain" description="Mediator complex subunit 15 KIX" evidence="4">
    <location>
        <begin position="27"/>
        <end position="103"/>
    </location>
</feature>
<accession>A0ABD3IVG5</accession>
<feature type="region of interest" description="Disordered" evidence="3">
    <location>
        <begin position="1"/>
        <end position="21"/>
    </location>
</feature>
<feature type="compositionally biased region" description="Low complexity" evidence="3">
    <location>
        <begin position="624"/>
        <end position="641"/>
    </location>
</feature>
<proteinExistence type="predicted"/>
<comment type="caution">
    <text evidence="5">The sequence shown here is derived from an EMBL/GenBank/DDBJ whole genome shotgun (WGS) entry which is preliminary data.</text>
</comment>
<gene>
    <name evidence="5" type="ORF">ACJRO7_003062</name>
</gene>
<organism evidence="5 6">
    <name type="scientific">Eucalyptus globulus</name>
    <name type="common">Tasmanian blue gum</name>
    <dbReference type="NCBI Taxonomy" id="34317"/>
    <lineage>
        <taxon>Eukaryota</taxon>
        <taxon>Viridiplantae</taxon>
        <taxon>Streptophyta</taxon>
        <taxon>Embryophyta</taxon>
        <taxon>Tracheophyta</taxon>
        <taxon>Spermatophyta</taxon>
        <taxon>Magnoliopsida</taxon>
        <taxon>eudicotyledons</taxon>
        <taxon>Gunneridae</taxon>
        <taxon>Pentapetalae</taxon>
        <taxon>rosids</taxon>
        <taxon>malvids</taxon>
        <taxon>Myrtales</taxon>
        <taxon>Myrtaceae</taxon>
        <taxon>Myrtoideae</taxon>
        <taxon>Eucalypteae</taxon>
        <taxon>Eucalyptus</taxon>
    </lineage>
</organism>
<comment type="subcellular location">
    <subcellularLocation>
        <location evidence="1">Nucleus</location>
    </subcellularLocation>
</comment>
<feature type="compositionally biased region" description="Polar residues" evidence="3">
    <location>
        <begin position="611"/>
        <end position="623"/>
    </location>
</feature>
<dbReference type="GO" id="GO:0005634">
    <property type="term" value="C:nucleus"/>
    <property type="evidence" value="ECO:0007669"/>
    <property type="project" value="UniProtKB-SubCell"/>
</dbReference>
<dbReference type="Gene3D" id="1.10.246.20">
    <property type="entry name" value="Coactivator CBP, KIX domain"/>
    <property type="match status" value="1"/>
</dbReference>
<feature type="region of interest" description="Disordered" evidence="3">
    <location>
        <begin position="548"/>
        <end position="572"/>
    </location>
</feature>
<protein>
    <recommendedName>
        <fullName evidence="4">Mediator complex subunit 15 KIX domain-containing protein</fullName>
    </recommendedName>
</protein>
<evidence type="ECO:0000256" key="2">
    <source>
        <dbReference type="ARBA" id="ARBA00023242"/>
    </source>
</evidence>
<evidence type="ECO:0000256" key="3">
    <source>
        <dbReference type="SAM" id="MobiDB-lite"/>
    </source>
</evidence>
<evidence type="ECO:0000313" key="5">
    <source>
        <dbReference type="EMBL" id="KAL3717859.1"/>
    </source>
</evidence>
<reference evidence="5 6" key="1">
    <citation type="submission" date="2024-11" db="EMBL/GenBank/DDBJ databases">
        <title>Chromosome-level genome assembly of Eucalyptus globulus Labill. provides insights into its genome evolution.</title>
        <authorList>
            <person name="Li X."/>
        </authorList>
    </citation>
    <scope>NUCLEOTIDE SEQUENCE [LARGE SCALE GENOMIC DNA]</scope>
    <source>
        <strain evidence="5">CL2024</strain>
        <tissue evidence="5">Fresh tender leaves</tissue>
    </source>
</reference>
<dbReference type="InterPro" id="IPR036546">
    <property type="entry name" value="MED15_KIX"/>
</dbReference>
<dbReference type="PANTHER" id="PTHR33137">
    <property type="entry name" value="MEDIATOR OF RNA POLYMERASE II TRANSCRIPTION SUBUNIT 15A-RELATED"/>
    <property type="match status" value="1"/>
</dbReference>
<feature type="region of interest" description="Disordered" evidence="3">
    <location>
        <begin position="97"/>
        <end position="140"/>
    </location>
</feature>
<dbReference type="FunFam" id="1.10.246.20:FF:000003">
    <property type="entry name" value="Mediator of RNA polymerase II transcription subunit 15a"/>
    <property type="match status" value="1"/>
</dbReference>
<evidence type="ECO:0000313" key="6">
    <source>
        <dbReference type="Proteomes" id="UP001634007"/>
    </source>
</evidence>
<feature type="compositionally biased region" description="Low complexity" evidence="3">
    <location>
        <begin position="110"/>
        <end position="136"/>
    </location>
</feature>
<evidence type="ECO:0000256" key="1">
    <source>
        <dbReference type="ARBA" id="ARBA00004123"/>
    </source>
</evidence>
<name>A0ABD3IVG5_EUCGL</name>
<keyword evidence="6" id="KW-1185">Reference proteome</keyword>
<sequence length="650" mass="71987">MDDTNRRPPTPPGGVGDGGAEAALEGADWRAQLPPELREGIVDNIMDTLKTHLPVSGPEDLQELKKIAMRFEEKIYTAATSQSDYLGKISPKMLTMETKSQSTLPNALPSNSAGSSSKDSDMLSQIQSQSQPIPNSLAVNQPQAHQQLLVQNVQNNVQSGGQAAASLLSTLPSVSGLKQSSLPSTIGQNNNMQNMASFSQNLLANSMGQGLNSNMFVNSERVIQAMQRMASQKQQQQSQNPQQYLYQQQLTKQKLQPGNILHSLVSSRFQQQPQQQNLLQPTKLQAPQQSVLQTSSVMQSHSMQLTPLTGLQQNQQSSVPQSTQSMLQQHQGLLQQQPQQAVRQQQASLLQQPMLTPQQHQQHQLSSQQLMQQNQLVGQQNNLGDKQQQQRLLNQQNNLQNLQQQQLLMLQQNNLTNIHPQQMAPQINVSGLNQHRPLVASQSGNFSMQAGQHPVYGLQQSKVPLQQQIQCGTSNLLASQGQQSQAQPMQQQLMSQIQQQPAQLQQQVGLQQQANILQRVMHQRLQPSGSLVQQQNVIDQLKQLCPSHRSLPETSTTSIDSSAQAGHSTEGDWQEEAYQKIKSMKEVYLSELNEMHQKISMKLQQVVGMGSMQQSPVDPQQVNMSTMQQQGGQSSGEQIMQLTAKDRAVP</sequence>
<feature type="compositionally biased region" description="Polar residues" evidence="3">
    <location>
        <begin position="552"/>
        <end position="567"/>
    </location>
</feature>
<feature type="region of interest" description="Disordered" evidence="3">
    <location>
        <begin position="310"/>
        <end position="338"/>
    </location>
</feature>
<dbReference type="AlphaFoldDB" id="A0ABD3IVG5"/>